<organism evidence="1 2">
    <name type="scientific">Irpex rosettiformis</name>
    <dbReference type="NCBI Taxonomy" id="378272"/>
    <lineage>
        <taxon>Eukaryota</taxon>
        <taxon>Fungi</taxon>
        <taxon>Dikarya</taxon>
        <taxon>Basidiomycota</taxon>
        <taxon>Agaricomycotina</taxon>
        <taxon>Agaricomycetes</taxon>
        <taxon>Polyporales</taxon>
        <taxon>Irpicaceae</taxon>
        <taxon>Irpex</taxon>
    </lineage>
</organism>
<dbReference type="EMBL" id="MU274950">
    <property type="protein sequence ID" value="KAI0083936.1"/>
    <property type="molecule type" value="Genomic_DNA"/>
</dbReference>
<dbReference type="Proteomes" id="UP001055072">
    <property type="component" value="Unassembled WGS sequence"/>
</dbReference>
<evidence type="ECO:0000313" key="2">
    <source>
        <dbReference type="Proteomes" id="UP001055072"/>
    </source>
</evidence>
<name>A0ACB8TPS3_9APHY</name>
<gene>
    <name evidence="1" type="ORF">BDY19DRAFT_974840</name>
</gene>
<proteinExistence type="predicted"/>
<reference evidence="1" key="1">
    <citation type="journal article" date="2021" name="Environ. Microbiol.">
        <title>Gene family expansions and transcriptome signatures uncover fungal adaptations to wood decay.</title>
        <authorList>
            <person name="Hage H."/>
            <person name="Miyauchi S."/>
            <person name="Viragh M."/>
            <person name="Drula E."/>
            <person name="Min B."/>
            <person name="Chaduli D."/>
            <person name="Navarro D."/>
            <person name="Favel A."/>
            <person name="Norest M."/>
            <person name="Lesage-Meessen L."/>
            <person name="Balint B."/>
            <person name="Merenyi Z."/>
            <person name="de Eugenio L."/>
            <person name="Morin E."/>
            <person name="Martinez A.T."/>
            <person name="Baldrian P."/>
            <person name="Stursova M."/>
            <person name="Martinez M.J."/>
            <person name="Novotny C."/>
            <person name="Magnuson J.K."/>
            <person name="Spatafora J.W."/>
            <person name="Maurice S."/>
            <person name="Pangilinan J."/>
            <person name="Andreopoulos W."/>
            <person name="LaButti K."/>
            <person name="Hundley H."/>
            <person name="Na H."/>
            <person name="Kuo A."/>
            <person name="Barry K."/>
            <person name="Lipzen A."/>
            <person name="Henrissat B."/>
            <person name="Riley R."/>
            <person name="Ahrendt S."/>
            <person name="Nagy L.G."/>
            <person name="Grigoriev I.V."/>
            <person name="Martin F."/>
            <person name="Rosso M.N."/>
        </authorList>
    </citation>
    <scope>NUCLEOTIDE SEQUENCE</scope>
    <source>
        <strain evidence="1">CBS 384.51</strain>
    </source>
</reference>
<keyword evidence="2" id="KW-1185">Reference proteome</keyword>
<protein>
    <submittedName>
        <fullName evidence="1">PQ loop repeat-domain-containing protein</fullName>
    </submittedName>
</protein>
<evidence type="ECO:0000313" key="1">
    <source>
        <dbReference type="EMBL" id="KAI0083936.1"/>
    </source>
</evidence>
<comment type="caution">
    <text evidence="1">The sequence shown here is derived from an EMBL/GenBank/DDBJ whole genome shotgun (WGS) entry which is preliminary data.</text>
</comment>
<sequence length="265" mass="29051">MGLPTNSAAENALATIGTICWTLQVVPQIWKSWREKSTDGLSPWLVFFWGISGAPLGVYAIVQDLNIPLIIQPHAFATLSIFSWAQCQYYGQHRPFRTCAAMFVTTLALCGGFEAGMIFAVRPSFRAGNEAGVEFFGILSSVMISCALIPQFIEIWRRREVVGLSVLFMLVDWSGGIFSLLSLVFKEKFDIIASVTYSAVVVLDGAILLLAAILNPRAKRRRALEAQSDGIAGADMSPCSTISPNERIQPENEEKIGEVSQVEKV</sequence>
<accession>A0ACB8TPS3</accession>